<name>A0A3K8Y3C8_SALER</name>
<organism evidence="1">
    <name type="scientific">Salmonella enterica</name>
    <name type="common">Salmonella choleraesuis</name>
    <dbReference type="NCBI Taxonomy" id="28901"/>
    <lineage>
        <taxon>Bacteria</taxon>
        <taxon>Pseudomonadati</taxon>
        <taxon>Pseudomonadota</taxon>
        <taxon>Gammaproteobacteria</taxon>
        <taxon>Enterobacterales</taxon>
        <taxon>Enterobacteriaceae</taxon>
        <taxon>Salmonella</taxon>
    </lineage>
</organism>
<accession>A0A3K8Y3C8</accession>
<evidence type="ECO:0000313" key="1">
    <source>
        <dbReference type="EMBL" id="MHI20408.1"/>
    </source>
</evidence>
<reference evidence="1" key="1">
    <citation type="submission" date="2018-11" db="EMBL/GenBank/DDBJ databases">
        <authorList>
            <consortium name="PulseNet: The National Subtyping Network for Foodborne Disease Surveillance"/>
            <person name="Tarr C.L."/>
            <person name="Trees E."/>
            <person name="Katz L.S."/>
            <person name="Carleton-Romer H.A."/>
            <person name="Stroika S."/>
            <person name="Kucerova Z."/>
            <person name="Roache K.F."/>
            <person name="Sabol A.L."/>
            <person name="Besser J."/>
            <person name="Gerner-Smidt P."/>
        </authorList>
    </citation>
    <scope>NUCLEOTIDE SEQUENCE [LARGE SCALE GENOMIC DNA]</scope>
    <source>
        <strain evidence="1">PNUSAS059688</strain>
    </source>
</reference>
<sequence length="98" mass="10818">MNFDSFLREDQRLVILRILSEMPGYSSNSSVLYTALTQYGHTPSRDRIKSELRWLEEQGLVAVEDIETVLVARLTERGADVAVGRAVTPGVKRPGAGG</sequence>
<dbReference type="InterPro" id="IPR036390">
    <property type="entry name" value="WH_DNA-bd_sf"/>
</dbReference>
<dbReference type="Proteomes" id="UP000885364">
    <property type="component" value="Unassembled WGS sequence"/>
</dbReference>
<gene>
    <name evidence="1" type="ORF">EEM47_00560</name>
</gene>
<protein>
    <submittedName>
        <fullName evidence="1">ArsR family transcriptional regulator</fullName>
    </submittedName>
</protein>
<comment type="caution">
    <text evidence="1">The sequence shown here is derived from an EMBL/GenBank/DDBJ whole genome shotgun (WGS) entry which is preliminary data.</text>
</comment>
<dbReference type="SUPFAM" id="SSF46785">
    <property type="entry name" value="Winged helix' DNA-binding domain"/>
    <property type="match status" value="1"/>
</dbReference>
<dbReference type="EMBL" id="ROVY01000001">
    <property type="protein sequence ID" value="MHI20408.1"/>
    <property type="molecule type" value="Genomic_DNA"/>
</dbReference>
<proteinExistence type="predicted"/>
<dbReference type="AlphaFoldDB" id="A0A3K8Y3C8"/>